<proteinExistence type="predicted"/>
<reference evidence="3 4" key="1">
    <citation type="submission" date="2017-12" db="EMBL/GenBank/DDBJ databases">
        <title>The whole genome sequence of the Acidipropionibacterium virtanenii sp. nov. type strain JS278.</title>
        <authorList>
            <person name="Laine P."/>
            <person name="Deptula P."/>
            <person name="Varmanen P."/>
            <person name="Auvinen P."/>
        </authorList>
    </citation>
    <scope>NUCLEOTIDE SEQUENCE [LARGE SCALE GENOMIC DNA]</scope>
    <source>
        <strain evidence="3 4">JS278</strain>
    </source>
</reference>
<evidence type="ECO:0000313" key="4">
    <source>
        <dbReference type="Proteomes" id="UP000251995"/>
    </source>
</evidence>
<name>A0A344UQM5_9ACTN</name>
<dbReference type="KEGG" id="acij:JS278_00376"/>
<gene>
    <name evidence="3" type="ORF">JS278_00376</name>
</gene>
<feature type="region of interest" description="Disordered" evidence="1">
    <location>
        <begin position="231"/>
        <end position="251"/>
    </location>
</feature>
<dbReference type="AlphaFoldDB" id="A0A344UQM5"/>
<evidence type="ECO:0000259" key="2">
    <source>
        <dbReference type="Pfam" id="PF06114"/>
    </source>
</evidence>
<accession>A0A344UQM5</accession>
<sequence>MTPRHDIKGLSASDVRLLLDRSCGDLPDDLAEQVPQHLQVDVITVDLAGEGYLMTIGQHAVVVSARTESWFRQNFTIAHELGHVAQDSLCTGHTNASNGDEAGANRFAADLLMPEDEIRSIDWSAITLSVLAKQIWEWGVSTEALATRLRSLGISARAEVTEALSQSTRGLLRRHMEMPPGPDFITIRSMRATQRQFPAELVSRLETAVESGLAPLESLAFAQGIDVEKLETQGPITEDPDEDLSLLEGLD</sequence>
<feature type="domain" description="IrrE N-terminal-like" evidence="2">
    <location>
        <begin position="58"/>
        <end position="149"/>
    </location>
</feature>
<dbReference type="InterPro" id="IPR052345">
    <property type="entry name" value="Rad_response_metalloprotease"/>
</dbReference>
<dbReference type="Proteomes" id="UP000251995">
    <property type="component" value="Chromosome"/>
</dbReference>
<dbReference type="Pfam" id="PF06114">
    <property type="entry name" value="Peptidase_M78"/>
    <property type="match status" value="1"/>
</dbReference>
<dbReference type="PANTHER" id="PTHR43236:SF1">
    <property type="entry name" value="BLL7220 PROTEIN"/>
    <property type="match status" value="1"/>
</dbReference>
<dbReference type="EMBL" id="CP025198">
    <property type="protein sequence ID" value="AXE37573.1"/>
    <property type="molecule type" value="Genomic_DNA"/>
</dbReference>
<dbReference type="InterPro" id="IPR010359">
    <property type="entry name" value="IrrE_HExxH"/>
</dbReference>
<evidence type="ECO:0000313" key="3">
    <source>
        <dbReference type="EMBL" id="AXE37573.1"/>
    </source>
</evidence>
<evidence type="ECO:0000256" key="1">
    <source>
        <dbReference type="SAM" id="MobiDB-lite"/>
    </source>
</evidence>
<feature type="compositionally biased region" description="Acidic residues" evidence="1">
    <location>
        <begin position="238"/>
        <end position="251"/>
    </location>
</feature>
<organism evidence="3 4">
    <name type="scientific">Acidipropionibacterium virtanenii</name>
    <dbReference type="NCBI Taxonomy" id="2057246"/>
    <lineage>
        <taxon>Bacteria</taxon>
        <taxon>Bacillati</taxon>
        <taxon>Actinomycetota</taxon>
        <taxon>Actinomycetes</taxon>
        <taxon>Propionibacteriales</taxon>
        <taxon>Propionibacteriaceae</taxon>
        <taxon>Acidipropionibacterium</taxon>
    </lineage>
</organism>
<dbReference type="PANTHER" id="PTHR43236">
    <property type="entry name" value="ANTITOXIN HIGA1"/>
    <property type="match status" value="1"/>
</dbReference>
<protein>
    <recommendedName>
        <fullName evidence="2">IrrE N-terminal-like domain-containing protein</fullName>
    </recommendedName>
</protein>
<keyword evidence="4" id="KW-1185">Reference proteome</keyword>
<dbReference type="Gene3D" id="1.10.10.2910">
    <property type="match status" value="1"/>
</dbReference>